<keyword evidence="5" id="KW-1185">Reference proteome</keyword>
<name>A0AAV5SSX8_9BILA</name>
<evidence type="ECO:0000256" key="1">
    <source>
        <dbReference type="SAM" id="Phobius"/>
    </source>
</evidence>
<keyword evidence="1" id="KW-0472">Membrane</keyword>
<protein>
    <recommendedName>
        <fullName evidence="2">F-box domain-containing protein</fullName>
    </recommendedName>
</protein>
<dbReference type="AlphaFoldDB" id="A0AAV5SSX8"/>
<keyword evidence="1" id="KW-0812">Transmembrane</keyword>
<dbReference type="Pfam" id="PF00646">
    <property type="entry name" value="F-box"/>
    <property type="match status" value="1"/>
</dbReference>
<comment type="caution">
    <text evidence="4">The sequence shown here is derived from an EMBL/GenBank/DDBJ whole genome shotgun (WGS) entry which is preliminary data.</text>
</comment>
<dbReference type="PROSITE" id="PS50181">
    <property type="entry name" value="FBOX"/>
    <property type="match status" value="1"/>
</dbReference>
<proteinExistence type="predicted"/>
<feature type="transmembrane region" description="Helical" evidence="1">
    <location>
        <begin position="214"/>
        <end position="237"/>
    </location>
</feature>
<dbReference type="EMBL" id="BTSX01000002">
    <property type="protein sequence ID" value="GMS86180.1"/>
    <property type="molecule type" value="Genomic_DNA"/>
</dbReference>
<reference evidence="4" key="1">
    <citation type="submission" date="2023-10" db="EMBL/GenBank/DDBJ databases">
        <title>Genome assembly of Pristionchus species.</title>
        <authorList>
            <person name="Yoshida K."/>
            <person name="Sommer R.J."/>
        </authorList>
    </citation>
    <scope>NUCLEOTIDE SEQUENCE</scope>
    <source>
        <strain evidence="4">RS0144</strain>
    </source>
</reference>
<organism evidence="4 5">
    <name type="scientific">Pristionchus entomophagus</name>
    <dbReference type="NCBI Taxonomy" id="358040"/>
    <lineage>
        <taxon>Eukaryota</taxon>
        <taxon>Metazoa</taxon>
        <taxon>Ecdysozoa</taxon>
        <taxon>Nematoda</taxon>
        <taxon>Chromadorea</taxon>
        <taxon>Rhabditida</taxon>
        <taxon>Rhabditina</taxon>
        <taxon>Diplogasteromorpha</taxon>
        <taxon>Diplogasteroidea</taxon>
        <taxon>Neodiplogasteridae</taxon>
        <taxon>Pristionchus</taxon>
    </lineage>
</organism>
<dbReference type="Proteomes" id="UP001432027">
    <property type="component" value="Unassembled WGS sequence"/>
</dbReference>
<evidence type="ECO:0000313" key="3">
    <source>
        <dbReference type="EMBL" id="GMS86179.1"/>
    </source>
</evidence>
<dbReference type="InterPro" id="IPR001810">
    <property type="entry name" value="F-box_dom"/>
</dbReference>
<gene>
    <name evidence="3" type="ORF">PENTCL1PPCAC_8354</name>
    <name evidence="4" type="ORF">PENTCL1PPCAC_8355</name>
</gene>
<keyword evidence="1" id="KW-1133">Transmembrane helix</keyword>
<evidence type="ECO:0000259" key="2">
    <source>
        <dbReference type="PROSITE" id="PS50181"/>
    </source>
</evidence>
<evidence type="ECO:0000313" key="4">
    <source>
        <dbReference type="EMBL" id="GMS86180.1"/>
    </source>
</evidence>
<accession>A0AAV5SSX8</accession>
<evidence type="ECO:0000313" key="5">
    <source>
        <dbReference type="Proteomes" id="UP001432027"/>
    </source>
</evidence>
<sequence>MALNLLDLPLELLYGIFHSMDDKSLHKMREVCHITESIAETTAINRTKDSKSTDLKLEQKLNKIDVTFEFSVGLHNGWEGEWNYILPVKLFFVSVMNYLQIADVNYNSKGMSMTFTRSDTISFFNRLFPLMGKVECKSLMLLPSTLEMLSLTSKLFEGKTVHELKFLINNTNQLKLERNDVLNLIRTSGPNVATVCFERCFWRNWLIQWMHSQFLPVAMILMCSTGTMALCFGLNIIPKVYLRARTLERNFGSRTNSARKHTCTVSKERQSGTRFNVIEMRHEEMERRYW</sequence>
<feature type="domain" description="F-box" evidence="2">
    <location>
        <begin position="2"/>
        <end position="48"/>
    </location>
</feature>
<dbReference type="EMBL" id="BTSX01000002">
    <property type="protein sequence ID" value="GMS86179.1"/>
    <property type="molecule type" value="Genomic_DNA"/>
</dbReference>